<protein>
    <submittedName>
        <fullName evidence="4">Glycosyltransferase</fullName>
    </submittedName>
</protein>
<sequence>MKTYIYEGGLRIVAKSGVGSAILHQKNMLKQAKIEEAASWKEADIVHINTVFPDSVIAAGLAKLQGKKVVYYGHSTMEDFRNSFIGSNRVAPLFKKWIRFCYSLGDLVITPTEYSKGLLESYGIQKKIYAVSNGVDTEFFKSENHEEEKKMLHEKYSIPAGRKIVVSAGHLIQRKGILDFLELAKMMPDVTFIWFGGGNDSLVTQEVKEAVKNKSENVIFAGFVEASELKNAYCGADAFAFFSYEETEGIVVLEALACEVPVILRDIPVYKGWIEDQVQAYKVYNLEEYKNQLMHIFENNQEQLLKNARELAENRSIKAAGERLKVVYRLSDTFVVKSSHRKFFYRSVRKRKYNL</sequence>
<dbReference type="EMBL" id="QRQQ01000004">
    <property type="protein sequence ID" value="RHN16887.1"/>
    <property type="molecule type" value="Genomic_DNA"/>
</dbReference>
<dbReference type="PANTHER" id="PTHR45947:SF3">
    <property type="entry name" value="SULFOQUINOVOSYL TRANSFERASE SQD2"/>
    <property type="match status" value="1"/>
</dbReference>
<dbReference type="Gene3D" id="3.40.50.2000">
    <property type="entry name" value="Glycogen Phosphorylase B"/>
    <property type="match status" value="2"/>
</dbReference>
<proteinExistence type="predicted"/>
<feature type="domain" description="Glycosyltransferase subfamily 4-like N-terminal" evidence="2">
    <location>
        <begin position="33"/>
        <end position="138"/>
    </location>
</feature>
<dbReference type="RefSeq" id="WP_118359213.1">
    <property type="nucleotide sequence ID" value="NZ_JAQDKF010000005.1"/>
</dbReference>
<evidence type="ECO:0000313" key="5">
    <source>
        <dbReference type="Proteomes" id="UP000284742"/>
    </source>
</evidence>
<reference evidence="5 6" key="1">
    <citation type="submission" date="2018-08" db="EMBL/GenBank/DDBJ databases">
        <title>A genome reference for cultivated species of the human gut microbiota.</title>
        <authorList>
            <person name="Zou Y."/>
            <person name="Xue W."/>
            <person name="Luo G."/>
        </authorList>
    </citation>
    <scope>NUCLEOTIDE SEQUENCE [LARGE SCALE GENOMIC DNA]</scope>
    <source>
        <strain evidence="4 6">AF31-13BH</strain>
        <strain evidence="3 5">AM37-5</strain>
    </source>
</reference>
<gene>
    <name evidence="3" type="ORF">DW860_12065</name>
    <name evidence="4" type="ORF">DWZ24_07345</name>
</gene>
<comment type="caution">
    <text evidence="4">The sequence shown here is derived from an EMBL/GenBank/DDBJ whole genome shotgun (WGS) entry which is preliminary data.</text>
</comment>
<dbReference type="SUPFAM" id="SSF53756">
    <property type="entry name" value="UDP-Glycosyltransferase/glycogen phosphorylase"/>
    <property type="match status" value="1"/>
</dbReference>
<dbReference type="Proteomes" id="UP000284742">
    <property type="component" value="Unassembled WGS sequence"/>
</dbReference>
<dbReference type="Proteomes" id="UP000285652">
    <property type="component" value="Unassembled WGS sequence"/>
</dbReference>
<accession>A0A415UFU3</accession>
<dbReference type="InterPro" id="IPR050194">
    <property type="entry name" value="Glycosyltransferase_grp1"/>
</dbReference>
<dbReference type="GO" id="GO:0016757">
    <property type="term" value="F:glycosyltransferase activity"/>
    <property type="evidence" value="ECO:0007669"/>
    <property type="project" value="InterPro"/>
</dbReference>
<organism evidence="4 6">
    <name type="scientific">Dorea formicigenerans</name>
    <dbReference type="NCBI Taxonomy" id="39486"/>
    <lineage>
        <taxon>Bacteria</taxon>
        <taxon>Bacillati</taxon>
        <taxon>Bacillota</taxon>
        <taxon>Clostridia</taxon>
        <taxon>Lachnospirales</taxon>
        <taxon>Lachnospiraceae</taxon>
        <taxon>Dorea</taxon>
    </lineage>
</organism>
<name>A0A415UFU3_9FIRM</name>
<keyword evidence="4" id="KW-0808">Transferase</keyword>
<dbReference type="Pfam" id="PF13439">
    <property type="entry name" value="Glyco_transf_4"/>
    <property type="match status" value="1"/>
</dbReference>
<evidence type="ECO:0000313" key="3">
    <source>
        <dbReference type="EMBL" id="RHC05167.1"/>
    </source>
</evidence>
<feature type="domain" description="Glycosyl transferase family 1" evidence="1">
    <location>
        <begin position="152"/>
        <end position="309"/>
    </location>
</feature>
<dbReference type="EMBL" id="QSHK01000009">
    <property type="protein sequence ID" value="RHC05167.1"/>
    <property type="molecule type" value="Genomic_DNA"/>
</dbReference>
<dbReference type="AlphaFoldDB" id="A0A415UFU3"/>
<evidence type="ECO:0000313" key="6">
    <source>
        <dbReference type="Proteomes" id="UP000285652"/>
    </source>
</evidence>
<dbReference type="PANTHER" id="PTHR45947">
    <property type="entry name" value="SULFOQUINOVOSYL TRANSFERASE SQD2"/>
    <property type="match status" value="1"/>
</dbReference>
<evidence type="ECO:0000313" key="4">
    <source>
        <dbReference type="EMBL" id="RHN16887.1"/>
    </source>
</evidence>
<evidence type="ECO:0000259" key="1">
    <source>
        <dbReference type="Pfam" id="PF00534"/>
    </source>
</evidence>
<evidence type="ECO:0000259" key="2">
    <source>
        <dbReference type="Pfam" id="PF13439"/>
    </source>
</evidence>
<dbReference type="Pfam" id="PF00534">
    <property type="entry name" value="Glycos_transf_1"/>
    <property type="match status" value="1"/>
</dbReference>
<dbReference type="InterPro" id="IPR028098">
    <property type="entry name" value="Glyco_trans_4-like_N"/>
</dbReference>
<dbReference type="InterPro" id="IPR001296">
    <property type="entry name" value="Glyco_trans_1"/>
</dbReference>